<evidence type="ECO:0000313" key="2">
    <source>
        <dbReference type="EMBL" id="PDV98996.1"/>
    </source>
</evidence>
<dbReference type="EMBL" id="LYXE01000086">
    <property type="protein sequence ID" value="PDV98996.1"/>
    <property type="molecule type" value="Genomic_DNA"/>
</dbReference>
<dbReference type="InterPro" id="IPR003593">
    <property type="entry name" value="AAA+_ATPase"/>
</dbReference>
<gene>
    <name evidence="2" type="ORF">A9Q02_14195</name>
</gene>
<sequence length="309" mass="32289">MNDGVSASIPPVDLQHVCGQEHVKRALEVAAAGGHAIVLTGAPGAGKSLLARTIGGIVPPGPEASSRPVYAPSVTCSARTLFGSRAGRVVRPGLVSQADGGVLILDDIHAFAKHVPRLVSVLDTGVVTLATATGTTNVPANTMLVATTRPCPCGWHGDAAQVCHCSPALIARWQAKLPAHLREHWAIHVEVPRISYERLSTSRLAEASAAVRARVTAAWRIQAQRAGGSDGWRVNAQLSPADIRTHCTLDGAGQSLLKAAMRQLALSAAAYHNVLRLARTIADLAGAEAIRPAHVAEAIQYRPRRTGAA</sequence>
<reference evidence="2 3" key="1">
    <citation type="submission" date="2016-05" db="EMBL/GenBank/DDBJ databases">
        <authorList>
            <person name="Lavstsen T."/>
            <person name="Jespersen J.S."/>
        </authorList>
    </citation>
    <scope>NUCLEOTIDE SEQUENCE [LARGE SCALE GENOMIC DNA]</scope>
    <source>
        <strain evidence="2 3">B7-9</strain>
    </source>
</reference>
<organism evidence="2 3">
    <name type="scientific">Candidatus Chloroploca asiatica</name>
    <dbReference type="NCBI Taxonomy" id="1506545"/>
    <lineage>
        <taxon>Bacteria</taxon>
        <taxon>Bacillati</taxon>
        <taxon>Chloroflexota</taxon>
        <taxon>Chloroflexia</taxon>
        <taxon>Chloroflexales</taxon>
        <taxon>Chloroflexineae</taxon>
        <taxon>Oscillochloridaceae</taxon>
        <taxon>Candidatus Chloroploca</taxon>
    </lineage>
</organism>
<dbReference type="SUPFAM" id="SSF52540">
    <property type="entry name" value="P-loop containing nucleoside triphosphate hydrolases"/>
    <property type="match status" value="1"/>
</dbReference>
<dbReference type="InterPro" id="IPR025158">
    <property type="entry name" value="Mg_chelat-rel_C"/>
</dbReference>
<dbReference type="GO" id="GO:0005524">
    <property type="term" value="F:ATP binding"/>
    <property type="evidence" value="ECO:0007669"/>
    <property type="project" value="InterPro"/>
</dbReference>
<proteinExistence type="predicted"/>
<evidence type="ECO:0000313" key="3">
    <source>
        <dbReference type="Proteomes" id="UP000220922"/>
    </source>
</evidence>
<dbReference type="AlphaFoldDB" id="A0A2H3KNM8"/>
<comment type="caution">
    <text evidence="2">The sequence shown here is derived from an EMBL/GenBank/DDBJ whole genome shotgun (WGS) entry which is preliminary data.</text>
</comment>
<dbReference type="Pfam" id="PF13335">
    <property type="entry name" value="Mg_chelatase_C"/>
    <property type="match status" value="1"/>
</dbReference>
<dbReference type="RefSeq" id="WP_097652849.1">
    <property type="nucleotide sequence ID" value="NZ_LYXE01000086.1"/>
</dbReference>
<accession>A0A2H3KNM8</accession>
<dbReference type="SMART" id="SM00382">
    <property type="entry name" value="AAA"/>
    <property type="match status" value="1"/>
</dbReference>
<dbReference type="InterPro" id="IPR045006">
    <property type="entry name" value="CHLI-like"/>
</dbReference>
<evidence type="ECO:0000259" key="1">
    <source>
        <dbReference type="SMART" id="SM00382"/>
    </source>
</evidence>
<dbReference type="InterPro" id="IPR000523">
    <property type="entry name" value="Mg_chelatse_chII-like_cat_dom"/>
</dbReference>
<feature type="domain" description="AAA+ ATPase" evidence="1">
    <location>
        <begin position="33"/>
        <end position="195"/>
    </location>
</feature>
<dbReference type="Gene3D" id="3.40.50.300">
    <property type="entry name" value="P-loop containing nucleotide triphosphate hydrolases"/>
    <property type="match status" value="1"/>
</dbReference>
<dbReference type="Pfam" id="PF01078">
    <property type="entry name" value="Mg_chelatase"/>
    <property type="match status" value="2"/>
</dbReference>
<protein>
    <recommendedName>
        <fullName evidence="1">AAA+ ATPase domain-containing protein</fullName>
    </recommendedName>
</protein>
<dbReference type="PANTHER" id="PTHR32039:SF7">
    <property type="entry name" value="COMPETENCE PROTEIN COMM"/>
    <property type="match status" value="1"/>
</dbReference>
<dbReference type="PANTHER" id="PTHR32039">
    <property type="entry name" value="MAGNESIUM-CHELATASE SUBUNIT CHLI"/>
    <property type="match status" value="1"/>
</dbReference>
<dbReference type="Proteomes" id="UP000220922">
    <property type="component" value="Unassembled WGS sequence"/>
</dbReference>
<dbReference type="OrthoDB" id="9813147at2"/>
<keyword evidence="3" id="KW-1185">Reference proteome</keyword>
<name>A0A2H3KNM8_9CHLR</name>
<dbReference type="CDD" id="cd00009">
    <property type="entry name" value="AAA"/>
    <property type="match status" value="1"/>
</dbReference>
<dbReference type="InterPro" id="IPR027417">
    <property type="entry name" value="P-loop_NTPase"/>
</dbReference>